<feature type="domain" description="K Homology" evidence="2">
    <location>
        <begin position="30"/>
        <end position="80"/>
    </location>
</feature>
<dbReference type="SUPFAM" id="SSF54791">
    <property type="entry name" value="Eukaryotic type KH-domain (KH-domain type I)"/>
    <property type="match status" value="1"/>
</dbReference>
<name>A0A8S3B6Y6_9BILA</name>
<reference evidence="3" key="1">
    <citation type="submission" date="2021-02" db="EMBL/GenBank/DDBJ databases">
        <authorList>
            <person name="Nowell W R."/>
        </authorList>
    </citation>
    <scope>NUCLEOTIDE SEQUENCE</scope>
</reference>
<gene>
    <name evidence="3" type="ORF">SMN809_LOCUS47035</name>
</gene>
<dbReference type="GO" id="GO:0003723">
    <property type="term" value="F:RNA binding"/>
    <property type="evidence" value="ECO:0007669"/>
    <property type="project" value="UniProtKB-UniRule"/>
</dbReference>
<proteinExistence type="predicted"/>
<dbReference type="EMBL" id="CAJOBI010147812">
    <property type="protein sequence ID" value="CAF4797627.1"/>
    <property type="molecule type" value="Genomic_DNA"/>
</dbReference>
<dbReference type="PROSITE" id="PS50084">
    <property type="entry name" value="KH_TYPE_1"/>
    <property type="match status" value="1"/>
</dbReference>
<keyword evidence="1" id="KW-0694">RNA-binding</keyword>
<sequence length="80" mass="9098">SDKVKIHGDKDEVEKCSKILQQKIKDLYSTEIDVPKRLYPMLIGKGGANIQRLREKIPDVRIDIPAIDDNKDSTHIRLSG</sequence>
<dbReference type="Gene3D" id="3.30.1370.10">
    <property type="entry name" value="K Homology domain, type 1"/>
    <property type="match status" value="2"/>
</dbReference>
<protein>
    <recommendedName>
        <fullName evidence="2">K Homology domain-containing protein</fullName>
    </recommendedName>
</protein>
<organism evidence="3 4">
    <name type="scientific">Rotaria magnacalcarata</name>
    <dbReference type="NCBI Taxonomy" id="392030"/>
    <lineage>
        <taxon>Eukaryota</taxon>
        <taxon>Metazoa</taxon>
        <taxon>Spiralia</taxon>
        <taxon>Gnathifera</taxon>
        <taxon>Rotifera</taxon>
        <taxon>Eurotatoria</taxon>
        <taxon>Bdelloidea</taxon>
        <taxon>Philodinida</taxon>
        <taxon>Philodinidae</taxon>
        <taxon>Rotaria</taxon>
    </lineage>
</organism>
<dbReference type="AlphaFoldDB" id="A0A8S3B6Y6"/>
<dbReference type="Pfam" id="PF00013">
    <property type="entry name" value="KH_1"/>
    <property type="match status" value="1"/>
</dbReference>
<evidence type="ECO:0000259" key="2">
    <source>
        <dbReference type="Pfam" id="PF00013"/>
    </source>
</evidence>
<dbReference type="InterPro" id="IPR004088">
    <property type="entry name" value="KH_dom_type_1"/>
</dbReference>
<feature type="non-terminal residue" evidence="3">
    <location>
        <position position="1"/>
    </location>
</feature>
<accession>A0A8S3B6Y6</accession>
<dbReference type="InterPro" id="IPR036612">
    <property type="entry name" value="KH_dom_type_1_sf"/>
</dbReference>
<dbReference type="Proteomes" id="UP000676336">
    <property type="component" value="Unassembled WGS sequence"/>
</dbReference>
<comment type="caution">
    <text evidence="3">The sequence shown here is derived from an EMBL/GenBank/DDBJ whole genome shotgun (WGS) entry which is preliminary data.</text>
</comment>
<evidence type="ECO:0000256" key="1">
    <source>
        <dbReference type="PROSITE-ProRule" id="PRU00117"/>
    </source>
</evidence>
<feature type="non-terminal residue" evidence="3">
    <location>
        <position position="80"/>
    </location>
</feature>
<evidence type="ECO:0000313" key="3">
    <source>
        <dbReference type="EMBL" id="CAF4797627.1"/>
    </source>
</evidence>
<evidence type="ECO:0000313" key="4">
    <source>
        <dbReference type="Proteomes" id="UP000676336"/>
    </source>
</evidence>